<feature type="compositionally biased region" description="Polar residues" evidence="4">
    <location>
        <begin position="143"/>
        <end position="158"/>
    </location>
</feature>
<dbReference type="FunFam" id="1.10.8.60:FF:000022">
    <property type="entry name" value="Fidgetin like 1"/>
    <property type="match status" value="1"/>
</dbReference>
<evidence type="ECO:0000259" key="5">
    <source>
        <dbReference type="SMART" id="SM00382"/>
    </source>
</evidence>
<keyword evidence="3" id="KW-0067">ATP-binding</keyword>
<dbReference type="InterPro" id="IPR027417">
    <property type="entry name" value="P-loop_NTPase"/>
</dbReference>
<dbReference type="CDD" id="cd19509">
    <property type="entry name" value="RecA-like_VPS4-like"/>
    <property type="match status" value="1"/>
</dbReference>
<feature type="region of interest" description="Disordered" evidence="4">
    <location>
        <begin position="486"/>
        <end position="533"/>
    </location>
</feature>
<sequence length="935" mass="103501">MEGTTNKSLFGKLASLGRRPQQPLTDLSELYSKIANESILFLKLEEKGRYKQAVQGWKAMTTNVMFQLTMIERQYPHADRYTPEEISLQTGINELYQKSMLHLDRVKELNEQYGSQQDNMGNLSYSQVSKGTRINSPVKPLKTHNTSGSIISFSSDNKGRKMNTTLRDNIHYTAPKKSNKTANRLAFSGGDNNSLKDAGYREPKVFFATSKPLGQPKLNDHKSTTADFFDDFDDTAYQDNEFDDPIEDLIDLNSDEDQKFTSPVAIQKSKKVVSENIADLNRISKRFTSFNGDEDFEFDVDDYFADDYSDNTDDDSSVDSEQEKQARSQALDKLMGEQKIETNSSISTSSASCKSNASDEDISVPIVPPPLPPLPPLDIQDDKRFWSTKRAELSKINKSAPTLLGNETGKDLSDINLKKTATNPTEKKSRKTGSLTSLSKPVQKISSNNTKKEVPAKIVIPATKPISAAAAAKMVYAKKGATGIPKPNRTKANFSSSVNDQKTMSRPSNLNPTKSVPVIKKTSDTQLSTSSKAVKNVKPVLRKTVIKKPAQQKPTSVKINGSTRPTKGVVTSKKPIKPTQAKKVVKKVDALEDKKGDPDTNIKQAPDEEADEAKLKEALEDEIINSLPGVDRTAAKQIFSEIVVHGDEVHWEDIAGLENAKFSLKEAVVYPFLRPDLFLGLREPVRGMLLFGPPGTGKTMLARAVATESHSTFFSISASSLTSKYLGESEKLVRALFAIAKKLSPSIIFVDEIDSIMGSRNSDGENESSRRIKNEFLIQWSSLSSAAAGNNREDGDDGRVLVLAATNLPWSIDEAARRRFVRRQYIPLPEPETRMVQLKKLLSHQKHNLDDAAFAELLNLTEGYSGSDITSLAKDAAMGPLRELGDKLLETTRESIRPLEVKDFKNSLEYIKPSVSQEGLEKYEEWAAKFGSSGV</sequence>
<dbReference type="Proteomes" id="UP000054886">
    <property type="component" value="Unassembled WGS sequence"/>
</dbReference>
<dbReference type="VEuPathDB" id="FungiDB:CAGL0J02728g"/>
<comment type="similarity">
    <text evidence="1">Belongs to the AAA ATPase family.</text>
</comment>
<dbReference type="PROSITE" id="PS00674">
    <property type="entry name" value="AAA"/>
    <property type="match status" value="1"/>
</dbReference>
<dbReference type="SUPFAM" id="SSF52540">
    <property type="entry name" value="P-loop containing nucleoside triphosphate hydrolases"/>
    <property type="match status" value="1"/>
</dbReference>
<dbReference type="Gene3D" id="1.10.8.60">
    <property type="match status" value="1"/>
</dbReference>
<comment type="caution">
    <text evidence="6">The sequence shown here is derived from an EMBL/GenBank/DDBJ whole genome shotgun (WGS) entry which is preliminary data.</text>
</comment>
<reference evidence="6 7" key="1">
    <citation type="submission" date="2015-10" db="EMBL/GenBank/DDBJ databases">
        <title>Draft genomes sequences of Candida glabrata isolates 1A, 1B, 2A, 2B, 3A and 3B.</title>
        <authorList>
            <person name="Haavelsrud O.E."/>
            <person name="Gaustad P."/>
        </authorList>
    </citation>
    <scope>NUCLEOTIDE SEQUENCE [LARGE SCALE GENOMIC DNA]</scope>
    <source>
        <strain evidence="6">910700640</strain>
    </source>
</reference>
<protein>
    <submittedName>
        <fullName evidence="6">Protein SAP1</fullName>
    </submittedName>
</protein>
<dbReference type="Pfam" id="PF00004">
    <property type="entry name" value="AAA"/>
    <property type="match status" value="1"/>
</dbReference>
<evidence type="ECO:0000256" key="1">
    <source>
        <dbReference type="ARBA" id="ARBA00006914"/>
    </source>
</evidence>
<dbReference type="GO" id="GO:0016887">
    <property type="term" value="F:ATP hydrolysis activity"/>
    <property type="evidence" value="ECO:0007669"/>
    <property type="project" value="InterPro"/>
</dbReference>
<name>A0A0W0DEZ7_CANGB</name>
<accession>A0A0W0DEZ7</accession>
<dbReference type="GO" id="GO:0005524">
    <property type="term" value="F:ATP binding"/>
    <property type="evidence" value="ECO:0007669"/>
    <property type="project" value="UniProtKB-KW"/>
</dbReference>
<feature type="domain" description="AAA+ ATPase" evidence="5">
    <location>
        <begin position="684"/>
        <end position="830"/>
    </location>
</feature>
<feature type="region of interest" description="Disordered" evidence="4">
    <location>
        <begin position="133"/>
        <end position="158"/>
    </location>
</feature>
<proteinExistence type="inferred from homology"/>
<dbReference type="PANTHER" id="PTHR23074">
    <property type="entry name" value="AAA DOMAIN-CONTAINING"/>
    <property type="match status" value="1"/>
</dbReference>
<dbReference type="Gene3D" id="3.40.50.300">
    <property type="entry name" value="P-loop containing nucleotide triphosphate hydrolases"/>
    <property type="match status" value="1"/>
</dbReference>
<feature type="region of interest" description="Disordered" evidence="4">
    <location>
        <begin position="549"/>
        <end position="574"/>
    </location>
</feature>
<dbReference type="Pfam" id="PF17862">
    <property type="entry name" value="AAA_lid_3"/>
    <property type="match status" value="1"/>
</dbReference>
<feature type="region of interest" description="Disordered" evidence="4">
    <location>
        <begin position="590"/>
        <end position="609"/>
    </location>
</feature>
<gene>
    <name evidence="6" type="ORF">AO440_002901</name>
</gene>
<dbReference type="FunFam" id="3.40.50.300:FF:000093">
    <property type="entry name" value="Fidgetin-like 1"/>
    <property type="match status" value="1"/>
</dbReference>
<dbReference type="InterPro" id="IPR015415">
    <property type="entry name" value="Spast_Vps4_C"/>
</dbReference>
<feature type="compositionally biased region" description="Polar residues" evidence="4">
    <location>
        <begin position="524"/>
        <end position="533"/>
    </location>
</feature>
<dbReference type="InterPro" id="IPR003960">
    <property type="entry name" value="ATPase_AAA_CS"/>
</dbReference>
<dbReference type="EMBL" id="LLZZ01000178">
    <property type="protein sequence ID" value="KTA95895.1"/>
    <property type="molecule type" value="Genomic_DNA"/>
</dbReference>
<feature type="compositionally biased region" description="Polar residues" evidence="4">
    <location>
        <begin position="552"/>
        <end position="565"/>
    </location>
</feature>
<keyword evidence="2" id="KW-0547">Nucleotide-binding</keyword>
<evidence type="ECO:0000256" key="4">
    <source>
        <dbReference type="SAM" id="MobiDB-lite"/>
    </source>
</evidence>
<feature type="region of interest" description="Disordered" evidence="4">
    <location>
        <begin position="418"/>
        <end position="449"/>
    </location>
</feature>
<dbReference type="InterPro" id="IPR003959">
    <property type="entry name" value="ATPase_AAA_core"/>
</dbReference>
<evidence type="ECO:0000313" key="7">
    <source>
        <dbReference type="Proteomes" id="UP000054886"/>
    </source>
</evidence>
<evidence type="ECO:0000256" key="3">
    <source>
        <dbReference type="ARBA" id="ARBA00022840"/>
    </source>
</evidence>
<dbReference type="VEuPathDB" id="FungiDB:GVI51_J02563"/>
<feature type="compositionally biased region" description="Acidic residues" evidence="4">
    <location>
        <begin position="307"/>
        <end position="320"/>
    </location>
</feature>
<feature type="compositionally biased region" description="Low complexity" evidence="4">
    <location>
        <begin position="341"/>
        <end position="356"/>
    </location>
</feature>
<dbReference type="InterPro" id="IPR050304">
    <property type="entry name" value="MT-severing_AAA_ATPase"/>
</dbReference>
<feature type="compositionally biased region" description="Basic and acidic residues" evidence="4">
    <location>
        <begin position="590"/>
        <end position="600"/>
    </location>
</feature>
<dbReference type="InterPro" id="IPR003593">
    <property type="entry name" value="AAA+_ATPase"/>
</dbReference>
<dbReference type="Pfam" id="PF09336">
    <property type="entry name" value="Vps4_C"/>
    <property type="match status" value="1"/>
</dbReference>
<dbReference type="VEuPathDB" id="FungiDB:B1J91_J02728g"/>
<dbReference type="SMART" id="SM00382">
    <property type="entry name" value="AAA"/>
    <property type="match status" value="1"/>
</dbReference>
<dbReference type="AlphaFoldDB" id="A0A0W0DEZ7"/>
<dbReference type="InterPro" id="IPR041569">
    <property type="entry name" value="AAA_lid_3"/>
</dbReference>
<evidence type="ECO:0000256" key="2">
    <source>
        <dbReference type="ARBA" id="ARBA00022741"/>
    </source>
</evidence>
<organism evidence="6 7">
    <name type="scientific">Candida glabrata</name>
    <name type="common">Yeast</name>
    <name type="synonym">Torulopsis glabrata</name>
    <dbReference type="NCBI Taxonomy" id="5478"/>
    <lineage>
        <taxon>Eukaryota</taxon>
        <taxon>Fungi</taxon>
        <taxon>Dikarya</taxon>
        <taxon>Ascomycota</taxon>
        <taxon>Saccharomycotina</taxon>
        <taxon>Saccharomycetes</taxon>
        <taxon>Saccharomycetales</taxon>
        <taxon>Saccharomycetaceae</taxon>
        <taxon>Nakaseomyces</taxon>
    </lineage>
</organism>
<feature type="compositionally biased region" description="Polar residues" evidence="4">
    <location>
        <begin position="490"/>
        <end position="514"/>
    </location>
</feature>
<evidence type="ECO:0000313" key="6">
    <source>
        <dbReference type="EMBL" id="KTA95895.1"/>
    </source>
</evidence>
<dbReference type="VEuPathDB" id="FungiDB:GWK60_J02541"/>
<feature type="region of interest" description="Disordered" evidence="4">
    <location>
        <begin position="307"/>
        <end position="360"/>
    </location>
</feature>
<feature type="compositionally biased region" description="Polar residues" evidence="4">
    <location>
        <begin position="432"/>
        <end position="449"/>
    </location>
</feature>
<dbReference type="PANTHER" id="PTHR23074:SF17">
    <property type="entry name" value="FIDGETIN-LIKE PROTEIN 1"/>
    <property type="match status" value="1"/>
</dbReference>